<accession>A0A250XJ76</accession>
<evidence type="ECO:0000259" key="4">
    <source>
        <dbReference type="PROSITE" id="PS50011"/>
    </source>
</evidence>
<dbReference type="PROSITE" id="PS50011">
    <property type="entry name" value="PROTEIN_KINASE_DOM"/>
    <property type="match status" value="1"/>
</dbReference>
<evidence type="ECO:0000313" key="6">
    <source>
        <dbReference type="Proteomes" id="UP000232323"/>
    </source>
</evidence>
<dbReference type="Pfam" id="PF00069">
    <property type="entry name" value="Pkinase"/>
    <property type="match status" value="1"/>
</dbReference>
<sequence>MVTKTYELKDDFLLDGLYMWSTAICNDKQQWIIKRVAAPDLIPCIGKVESQMFNEGIITCKLQHPCMLIISDAVVTQYRPILIYEPCAYTLPHIQQLWNRTGIPIADVKRLMYQIVSAVAYMHERDLCHQGLRPQCMMVQENGLLKIGGFEHARPLPKNNAPESQQKAETMSIYSAPEVILKISNGRQADVWAIGCICAELLAGFPLFEGESDADVLWSISKLVGVCPRHVSVLHEREDCHRILDRIAYSDPEKFKKRFSQQDRPTLRFLEKCLNTDPTRRASVKDLLKHDFFNDIPKDLTDMMEAENQRVRTKWDMKLRSKVLKYLETEAGNCLVAAEAAAQLRAREGFGALPPAFGSYPQVAVLGPGACMTPPTTIVLADSTSTAKKSSIRLVAGPPGIGSTTLLAQNAAVSQALPRQQQPLPLVSGLGASGNGSMAPNLGSFRQLTNQMPSMQTKTTIQGALSVSTPLDQVSEDLAAKAANGDSGDAESPVPVAAAAAAAAALPPGRTFKTITSVRTRVSELQEEAAAAALAAVTAEGAAVAVASPTKPQFRTLGVNKDSKAPPPAAKVSSWLNTVDLADMVQPSAEPSQISVHTSVSPSVVHIPASMAVLPASSEVPHSATEKNGGNLRASAPGAFLLNSPASQNSTASAVAAPHPSTQVNLKRQISLATTPPAQQNGQPFNRKMSLAIHPPPAAAVSNRINGQQALNLQASVIVTPQPKAPSKGLLLSKETSISLPPSNTHHTTSTLQIHPLLNRTPGTNNQLQPQPSRFIMQPPVTHNQQSARPGTSSATSSFCGIEEVSPTKSPNSSTLQLSLIPGASEVGAAVMGSGKANPIIQIPHRSSSVPLYSEEFNERPRSTSTAGGEVASTERSLLRRLQLNMVLPNTEASGHSSASQAAAAAAASSARALLPQQPLNPCWPTSTSQPQIGSALAGLISKYYDPTTRDVSSSSLQVPSGADLEALPATARFLAKTRSILQERTSRGLLVDSRFMPATTVPLLHDDQHISPYPGSSPSVTHSDTSGGNHALAYRHGASSPSPAGAIYNSASAGINHHAVTAPPLSSHVESKPAAELTTHSGLTSLSHFLLPTPPPGTPSNGASQSSSRMSLKYNSVSKSVDMTLARPYPGSFHNMPIAASPSKAGIRFSVDLPKTMLGLPGSGPASRLVIKAPKPQSSAPDLDVVAALAAGRAPSGH</sequence>
<keyword evidence="2" id="KW-0067">ATP-binding</keyword>
<evidence type="ECO:0000313" key="5">
    <source>
        <dbReference type="EMBL" id="GAX82850.1"/>
    </source>
</evidence>
<proteinExistence type="predicted"/>
<evidence type="ECO:0000256" key="2">
    <source>
        <dbReference type="ARBA" id="ARBA00022840"/>
    </source>
</evidence>
<feature type="compositionally biased region" description="Polar residues" evidence="3">
    <location>
        <begin position="761"/>
        <end position="772"/>
    </location>
</feature>
<feature type="domain" description="Protein kinase" evidence="4">
    <location>
        <begin position="1"/>
        <end position="293"/>
    </location>
</feature>
<dbReference type="SUPFAM" id="SSF56112">
    <property type="entry name" value="Protein kinase-like (PK-like)"/>
    <property type="match status" value="1"/>
</dbReference>
<dbReference type="Proteomes" id="UP000232323">
    <property type="component" value="Unassembled WGS sequence"/>
</dbReference>
<dbReference type="InterPro" id="IPR050117">
    <property type="entry name" value="MAPK"/>
</dbReference>
<keyword evidence="6" id="KW-1185">Reference proteome</keyword>
<evidence type="ECO:0000256" key="1">
    <source>
        <dbReference type="ARBA" id="ARBA00022741"/>
    </source>
</evidence>
<protein>
    <recommendedName>
        <fullName evidence="4">Protein kinase domain-containing protein</fullName>
    </recommendedName>
</protein>
<dbReference type="InterPro" id="IPR011009">
    <property type="entry name" value="Kinase-like_dom_sf"/>
</dbReference>
<dbReference type="GO" id="GO:0005524">
    <property type="term" value="F:ATP binding"/>
    <property type="evidence" value="ECO:0007669"/>
    <property type="project" value="UniProtKB-KW"/>
</dbReference>
<keyword evidence="1" id="KW-0547">Nucleotide-binding</keyword>
<feature type="region of interest" description="Disordered" evidence="3">
    <location>
        <begin position="854"/>
        <end position="874"/>
    </location>
</feature>
<feature type="compositionally biased region" description="Polar residues" evidence="3">
    <location>
        <begin position="781"/>
        <end position="799"/>
    </location>
</feature>
<dbReference type="GO" id="GO:0004672">
    <property type="term" value="F:protein kinase activity"/>
    <property type="evidence" value="ECO:0007669"/>
    <property type="project" value="InterPro"/>
</dbReference>
<dbReference type="EMBL" id="BEGY01000087">
    <property type="protein sequence ID" value="GAX82850.1"/>
    <property type="molecule type" value="Genomic_DNA"/>
</dbReference>
<reference evidence="5 6" key="1">
    <citation type="submission" date="2017-08" db="EMBL/GenBank/DDBJ databases">
        <title>Acidophilic green algal genome provides insights into adaptation to an acidic environment.</title>
        <authorList>
            <person name="Hirooka S."/>
            <person name="Hirose Y."/>
            <person name="Kanesaki Y."/>
            <person name="Higuchi S."/>
            <person name="Fujiwara T."/>
            <person name="Onuma R."/>
            <person name="Era A."/>
            <person name="Ohbayashi R."/>
            <person name="Uzuka A."/>
            <person name="Nozaki H."/>
            <person name="Yoshikawa H."/>
            <person name="Miyagishima S.Y."/>
        </authorList>
    </citation>
    <scope>NUCLEOTIDE SEQUENCE [LARGE SCALE GENOMIC DNA]</scope>
    <source>
        <strain evidence="5 6">NIES-2499</strain>
    </source>
</reference>
<feature type="region of interest" description="Disordered" evidence="3">
    <location>
        <begin position="756"/>
        <end position="814"/>
    </location>
</feature>
<dbReference type="AlphaFoldDB" id="A0A250XJ76"/>
<organism evidence="5 6">
    <name type="scientific">Chlamydomonas eustigma</name>
    <dbReference type="NCBI Taxonomy" id="1157962"/>
    <lineage>
        <taxon>Eukaryota</taxon>
        <taxon>Viridiplantae</taxon>
        <taxon>Chlorophyta</taxon>
        <taxon>core chlorophytes</taxon>
        <taxon>Chlorophyceae</taxon>
        <taxon>CS clade</taxon>
        <taxon>Chlamydomonadales</taxon>
        <taxon>Chlamydomonadaceae</taxon>
        <taxon>Chlamydomonas</taxon>
    </lineage>
</organism>
<gene>
    <name evidence="5" type="ORF">CEUSTIGMA_g10276.t1</name>
</gene>
<feature type="compositionally biased region" description="Polar residues" evidence="3">
    <location>
        <begin position="1015"/>
        <end position="1029"/>
    </location>
</feature>
<name>A0A250XJ76_9CHLO</name>
<feature type="region of interest" description="Disordered" evidence="3">
    <location>
        <begin position="1087"/>
        <end position="1112"/>
    </location>
</feature>
<evidence type="ECO:0000256" key="3">
    <source>
        <dbReference type="SAM" id="MobiDB-lite"/>
    </source>
</evidence>
<dbReference type="SMART" id="SM00220">
    <property type="entry name" value="S_TKc"/>
    <property type="match status" value="1"/>
</dbReference>
<dbReference type="InterPro" id="IPR000719">
    <property type="entry name" value="Prot_kinase_dom"/>
</dbReference>
<feature type="compositionally biased region" description="Polar residues" evidence="3">
    <location>
        <begin position="1100"/>
        <end position="1112"/>
    </location>
</feature>
<dbReference type="Gene3D" id="1.10.510.10">
    <property type="entry name" value="Transferase(Phosphotransferase) domain 1"/>
    <property type="match status" value="1"/>
</dbReference>
<feature type="region of interest" description="Disordered" evidence="3">
    <location>
        <begin position="1012"/>
        <end position="1040"/>
    </location>
</feature>
<comment type="caution">
    <text evidence="5">The sequence shown here is derived from an EMBL/GenBank/DDBJ whole genome shotgun (WGS) entry which is preliminary data.</text>
</comment>
<dbReference type="PANTHER" id="PTHR24055">
    <property type="entry name" value="MITOGEN-ACTIVATED PROTEIN KINASE"/>
    <property type="match status" value="1"/>
</dbReference>